<sequence length="307" mass="35235">MDKRDPHYERKQAILAEKPEIKKLYGYDNRTQFYAYTIVILQLAAAYAVRNSWSGALALGFTVGPYLDAAVLCMIHEATHFLVFHSPSANRLLGIFTNIVLMIPLSEIFRQHHGMHHKNLGDEAADVDVPSDFEIRVIGCNRLLKLFWLMFNMIILPARSLTKLPVHTDRFLVLNWVVSLGFGAATFLYSRQSFLYLLLSFLQSQGFHPANARQVQRHLYDGDESKRIVDGPTTYSYYGWANLLTLNVGYHVEHHDFSRVPWTSLPKLKAIAGPKWYPDDRAYHQRGVWDVLNFVVNPEISLADFAH</sequence>
<dbReference type="PANTHER" id="PTHR12879">
    <property type="entry name" value="SPHINGOLIPID DELTA 4 DESATURASE/C-4 HYDROXYLASE PROTEIN DES2"/>
    <property type="match status" value="1"/>
</dbReference>
<keyword evidence="1" id="KW-0812">Transmembrane</keyword>
<dbReference type="Pfam" id="PF00487">
    <property type="entry name" value="FA_desaturase"/>
    <property type="match status" value="1"/>
</dbReference>
<evidence type="ECO:0000313" key="3">
    <source>
        <dbReference type="EMBL" id="OSX76098.1"/>
    </source>
</evidence>
<keyword evidence="4" id="KW-1185">Reference proteome</keyword>
<organism evidence="3 4">
    <name type="scientific">Porphyra umbilicalis</name>
    <name type="common">Purple laver</name>
    <name type="synonym">Red alga</name>
    <dbReference type="NCBI Taxonomy" id="2786"/>
    <lineage>
        <taxon>Eukaryota</taxon>
        <taxon>Rhodophyta</taxon>
        <taxon>Bangiophyceae</taxon>
        <taxon>Bangiales</taxon>
        <taxon>Bangiaceae</taxon>
        <taxon>Porphyra</taxon>
    </lineage>
</organism>
<dbReference type="InterPro" id="IPR013866">
    <property type="entry name" value="Sphingolipid_d4-desaturase_N"/>
</dbReference>
<dbReference type="GO" id="GO:0046513">
    <property type="term" value="P:ceramide biosynthetic process"/>
    <property type="evidence" value="ECO:0007669"/>
    <property type="project" value="TreeGrafter"/>
</dbReference>
<dbReference type="InterPro" id="IPR005804">
    <property type="entry name" value="FA_desaturase_dom"/>
</dbReference>
<reference evidence="3 4" key="1">
    <citation type="submission" date="2017-03" db="EMBL/GenBank/DDBJ databases">
        <title>WGS assembly of Porphyra umbilicalis.</title>
        <authorList>
            <person name="Brawley S.H."/>
            <person name="Blouin N.A."/>
            <person name="Ficko-Blean E."/>
            <person name="Wheeler G.L."/>
            <person name="Lohr M."/>
            <person name="Goodson H.V."/>
            <person name="Jenkins J.W."/>
            <person name="Blaby-Haas C.E."/>
            <person name="Helliwell K.E."/>
            <person name="Chan C."/>
            <person name="Marriage T."/>
            <person name="Bhattacharya D."/>
            <person name="Klein A.S."/>
            <person name="Badis Y."/>
            <person name="Brodie J."/>
            <person name="Cao Y."/>
            <person name="Collen J."/>
            <person name="Dittami S.M."/>
            <person name="Gachon C.M."/>
            <person name="Green B.R."/>
            <person name="Karpowicz S."/>
            <person name="Kim J.W."/>
            <person name="Kudahl U."/>
            <person name="Lin S."/>
            <person name="Michel G."/>
            <person name="Mittag M."/>
            <person name="Olson B.J."/>
            <person name="Pangilinan J."/>
            <person name="Peng Y."/>
            <person name="Qiu H."/>
            <person name="Shu S."/>
            <person name="Singer J.T."/>
            <person name="Smith A.G."/>
            <person name="Sprecher B.N."/>
            <person name="Wagner V."/>
            <person name="Wang W."/>
            <person name="Wang Z.-Y."/>
            <person name="Yan J."/>
            <person name="Yarish C."/>
            <person name="Zoeuner-Riek S."/>
            <person name="Zhuang Y."/>
            <person name="Zou Y."/>
            <person name="Lindquist E.A."/>
            <person name="Grimwood J."/>
            <person name="Barry K."/>
            <person name="Rokhsar D.S."/>
            <person name="Schmutz J."/>
            <person name="Stiller J.W."/>
            <person name="Grossman A.R."/>
            <person name="Prochnik S.E."/>
        </authorList>
    </citation>
    <scope>NUCLEOTIDE SEQUENCE [LARGE SCALE GENOMIC DNA]</scope>
    <source>
        <strain evidence="3">4086291</strain>
    </source>
</reference>
<evidence type="ECO:0000259" key="2">
    <source>
        <dbReference type="SMART" id="SM01269"/>
    </source>
</evidence>
<dbReference type="AlphaFoldDB" id="A0A1X6P5I5"/>
<dbReference type="GO" id="GO:0042284">
    <property type="term" value="F:sphingolipid delta-4 desaturase activity"/>
    <property type="evidence" value="ECO:0007669"/>
    <property type="project" value="TreeGrafter"/>
</dbReference>
<dbReference type="Pfam" id="PF08557">
    <property type="entry name" value="Lipid_DES"/>
    <property type="match status" value="1"/>
</dbReference>
<accession>A0A1X6P5I5</accession>
<keyword evidence="1" id="KW-0472">Membrane</keyword>
<dbReference type="Proteomes" id="UP000218209">
    <property type="component" value="Unassembled WGS sequence"/>
</dbReference>
<protein>
    <recommendedName>
        <fullName evidence="2">Sphingolipid delta4-desaturase N-terminal domain-containing protein</fullName>
    </recommendedName>
</protein>
<dbReference type="GO" id="GO:0016020">
    <property type="term" value="C:membrane"/>
    <property type="evidence" value="ECO:0007669"/>
    <property type="project" value="GOC"/>
</dbReference>
<evidence type="ECO:0000313" key="4">
    <source>
        <dbReference type="Proteomes" id="UP000218209"/>
    </source>
</evidence>
<dbReference type="EMBL" id="KV918880">
    <property type="protein sequence ID" value="OSX76098.1"/>
    <property type="molecule type" value="Genomic_DNA"/>
</dbReference>
<name>A0A1X6P5I5_PORUM</name>
<feature type="transmembrane region" description="Helical" evidence="1">
    <location>
        <begin position="91"/>
        <end position="109"/>
    </location>
</feature>
<feature type="transmembrane region" description="Helical" evidence="1">
    <location>
        <begin position="173"/>
        <end position="190"/>
    </location>
</feature>
<feature type="domain" description="Sphingolipid delta4-desaturase N-terminal" evidence="2">
    <location>
        <begin position="1"/>
        <end position="31"/>
    </location>
</feature>
<dbReference type="PANTHER" id="PTHR12879:SF8">
    <property type="entry name" value="SPHINGOLIPID DELTA(4)-DESATURASE DES1"/>
    <property type="match status" value="1"/>
</dbReference>
<feature type="transmembrane region" description="Helical" evidence="1">
    <location>
        <begin position="33"/>
        <end position="49"/>
    </location>
</feature>
<keyword evidence="1" id="KW-1133">Transmembrane helix</keyword>
<dbReference type="SMART" id="SM01269">
    <property type="entry name" value="Lipid_DES"/>
    <property type="match status" value="1"/>
</dbReference>
<gene>
    <name evidence="3" type="ORF">BU14_0207s0017</name>
</gene>
<evidence type="ECO:0000256" key="1">
    <source>
        <dbReference type="SAM" id="Phobius"/>
    </source>
</evidence>
<proteinExistence type="predicted"/>
<dbReference type="OrthoDB" id="200948at2759"/>